<comment type="caution">
    <text evidence="2">The sequence shown here is derived from an EMBL/GenBank/DDBJ whole genome shotgun (WGS) entry which is preliminary data.</text>
</comment>
<evidence type="ECO:0000259" key="1">
    <source>
        <dbReference type="PROSITE" id="PS50234"/>
    </source>
</evidence>
<dbReference type="SUPFAM" id="SSF53300">
    <property type="entry name" value="vWA-like"/>
    <property type="match status" value="2"/>
</dbReference>
<dbReference type="Pfam" id="PF00092">
    <property type="entry name" value="VWA"/>
    <property type="match status" value="1"/>
</dbReference>
<dbReference type="InterPro" id="IPR036465">
    <property type="entry name" value="vWFA_dom_sf"/>
</dbReference>
<feature type="domain" description="VWFA" evidence="1">
    <location>
        <begin position="134"/>
        <end position="246"/>
    </location>
</feature>
<proteinExistence type="predicted"/>
<dbReference type="PROSITE" id="PS50234">
    <property type="entry name" value="VWFA"/>
    <property type="match status" value="2"/>
</dbReference>
<name>A0AAJ2U5C9_ALKPS</name>
<dbReference type="Proteomes" id="UP001285636">
    <property type="component" value="Unassembled WGS sequence"/>
</dbReference>
<dbReference type="EMBL" id="JAWJAY010000010">
    <property type="protein sequence ID" value="MDV2887297.1"/>
    <property type="molecule type" value="Genomic_DNA"/>
</dbReference>
<protein>
    <submittedName>
        <fullName evidence="2">VWA domain-containing protein</fullName>
    </submittedName>
</protein>
<gene>
    <name evidence="2" type="ORF">RYX45_19095</name>
</gene>
<organism evidence="2 3">
    <name type="scientific">Alkalihalophilus pseudofirmus</name>
    <name type="common">Bacillus pseudofirmus</name>
    <dbReference type="NCBI Taxonomy" id="79885"/>
    <lineage>
        <taxon>Bacteria</taxon>
        <taxon>Bacillati</taxon>
        <taxon>Bacillota</taxon>
        <taxon>Bacilli</taxon>
        <taxon>Bacillales</taxon>
        <taxon>Bacillaceae</taxon>
        <taxon>Alkalihalophilus</taxon>
    </lineage>
</organism>
<dbReference type="RefSeq" id="WP_012957086.1">
    <property type="nucleotide sequence ID" value="NZ_CP117835.1"/>
</dbReference>
<reference evidence="2" key="1">
    <citation type="submission" date="2023-10" db="EMBL/GenBank/DDBJ databases">
        <title>Screening of Alkalihalophilus pseudofirmusBZ-TG-HK211 and Its Alleviation of Salt Stress on Rapeseed Growth.</title>
        <authorList>
            <person name="Zhao B."/>
            <person name="Guo T."/>
        </authorList>
    </citation>
    <scope>NUCLEOTIDE SEQUENCE</scope>
    <source>
        <strain evidence="2">BZ-TG-HK211</strain>
    </source>
</reference>
<dbReference type="Gene3D" id="3.40.50.410">
    <property type="entry name" value="von Willebrand factor, type A domain"/>
    <property type="match status" value="1"/>
</dbReference>
<feature type="domain" description="VWFA" evidence="1">
    <location>
        <begin position="1"/>
        <end position="91"/>
    </location>
</feature>
<dbReference type="InterPro" id="IPR002035">
    <property type="entry name" value="VWF_A"/>
</dbReference>
<dbReference type="AlphaFoldDB" id="A0AAJ2U5C9"/>
<sequence length="246" mass="26729">MSRGTLKQILLLTDGHSNQGEDPVAIAALAKEQGITVNVIGVVDENHLNKQGIDEIEAIALAGGGVSQIVYAKQLAKTVQMVTRKAMTQTLHGVVNKELQQILGKDQEMEDLSPEKRGQVMEVVDELGETIHLDVLILVDTSASMNNKLPMVQEALTDLSISLTSRMGENRFALYAFPGKRREVDRLLDWTPQLQSLTGVFHKLSSGGITPTGPALQAALQKFSKGGSRRSLMAGDEEQLFRESGI</sequence>
<accession>A0AAJ2U5C9</accession>
<dbReference type="Pfam" id="PF13519">
    <property type="entry name" value="VWA_2"/>
    <property type="match status" value="1"/>
</dbReference>
<evidence type="ECO:0000313" key="2">
    <source>
        <dbReference type="EMBL" id="MDV2887297.1"/>
    </source>
</evidence>
<evidence type="ECO:0000313" key="3">
    <source>
        <dbReference type="Proteomes" id="UP001285636"/>
    </source>
</evidence>
<dbReference type="CDD" id="cd00198">
    <property type="entry name" value="vWFA"/>
    <property type="match status" value="1"/>
</dbReference>